<evidence type="ECO:0000313" key="2">
    <source>
        <dbReference type="EMBL" id="KAF9503575.1"/>
    </source>
</evidence>
<evidence type="ECO:0000256" key="1">
    <source>
        <dbReference type="SAM" id="MobiDB-lite"/>
    </source>
</evidence>
<organism evidence="2 3">
    <name type="scientific">Hydnum rufescens UP504</name>
    <dbReference type="NCBI Taxonomy" id="1448309"/>
    <lineage>
        <taxon>Eukaryota</taxon>
        <taxon>Fungi</taxon>
        <taxon>Dikarya</taxon>
        <taxon>Basidiomycota</taxon>
        <taxon>Agaricomycotina</taxon>
        <taxon>Agaricomycetes</taxon>
        <taxon>Cantharellales</taxon>
        <taxon>Hydnaceae</taxon>
        <taxon>Hydnum</taxon>
    </lineage>
</organism>
<gene>
    <name evidence="2" type="ORF">BS47DRAFT_1369431</name>
</gene>
<comment type="caution">
    <text evidence="2">The sequence shown here is derived from an EMBL/GenBank/DDBJ whole genome shotgun (WGS) entry which is preliminary data.</text>
</comment>
<evidence type="ECO:0000313" key="3">
    <source>
        <dbReference type="Proteomes" id="UP000886523"/>
    </source>
</evidence>
<name>A0A9P6DMI2_9AGAM</name>
<keyword evidence="3" id="KW-1185">Reference proteome</keyword>
<reference evidence="2" key="1">
    <citation type="journal article" date="2020" name="Nat. Commun.">
        <title>Large-scale genome sequencing of mycorrhizal fungi provides insights into the early evolution of symbiotic traits.</title>
        <authorList>
            <person name="Miyauchi S."/>
            <person name="Kiss E."/>
            <person name="Kuo A."/>
            <person name="Drula E."/>
            <person name="Kohler A."/>
            <person name="Sanchez-Garcia M."/>
            <person name="Morin E."/>
            <person name="Andreopoulos B."/>
            <person name="Barry K.W."/>
            <person name="Bonito G."/>
            <person name="Buee M."/>
            <person name="Carver A."/>
            <person name="Chen C."/>
            <person name="Cichocki N."/>
            <person name="Clum A."/>
            <person name="Culley D."/>
            <person name="Crous P.W."/>
            <person name="Fauchery L."/>
            <person name="Girlanda M."/>
            <person name="Hayes R.D."/>
            <person name="Keri Z."/>
            <person name="LaButti K."/>
            <person name="Lipzen A."/>
            <person name="Lombard V."/>
            <person name="Magnuson J."/>
            <person name="Maillard F."/>
            <person name="Murat C."/>
            <person name="Nolan M."/>
            <person name="Ohm R.A."/>
            <person name="Pangilinan J."/>
            <person name="Pereira M.F."/>
            <person name="Perotto S."/>
            <person name="Peter M."/>
            <person name="Pfister S."/>
            <person name="Riley R."/>
            <person name="Sitrit Y."/>
            <person name="Stielow J.B."/>
            <person name="Szollosi G."/>
            <person name="Zifcakova L."/>
            <person name="Stursova M."/>
            <person name="Spatafora J.W."/>
            <person name="Tedersoo L."/>
            <person name="Vaario L.M."/>
            <person name="Yamada A."/>
            <person name="Yan M."/>
            <person name="Wang P."/>
            <person name="Xu J."/>
            <person name="Bruns T."/>
            <person name="Baldrian P."/>
            <person name="Vilgalys R."/>
            <person name="Dunand C."/>
            <person name="Henrissat B."/>
            <person name="Grigoriev I.V."/>
            <person name="Hibbett D."/>
            <person name="Nagy L.G."/>
            <person name="Martin F.M."/>
        </authorList>
    </citation>
    <scope>NUCLEOTIDE SEQUENCE</scope>
    <source>
        <strain evidence="2">UP504</strain>
    </source>
</reference>
<feature type="region of interest" description="Disordered" evidence="1">
    <location>
        <begin position="320"/>
        <end position="379"/>
    </location>
</feature>
<sequence length="379" mass="42873">MPKEQVGLLFWHHHPPRNKKKYLILPHPPKRVWQASFYRSRIVKSWVLGGSCKKKTHLTVPHTCPGGCVALALTSEEKRDSQLDCTKAACAKQNWATSMHCNWPKIEYLGGMYLLSIYMRLALPLIGRSFDPGKSWTQPQDPEELEEDHTPAAVGLRFLPPTNLHNDDPNPDGCLEINASPLHENPPDEKTWSPLRNTDVYGRPNPESRLRDVTMAPKPMQRRIDMAPHLLQWVWCYLPPKIAAKGPTPERNPARHIATEDHAQGANSQMPAMDTMTGKAWHHTAVAACASTKIHPTGTWMKPPAHNTDVRSCRRSCLRVRPLNQQQPMQRRTMGYHTPAPAGHPCPQQNPTQQEHGQSPNRKYGHVQPLKISPDQVEL</sequence>
<feature type="region of interest" description="Disordered" evidence="1">
    <location>
        <begin position="164"/>
        <end position="211"/>
    </location>
</feature>
<dbReference type="EMBL" id="MU129333">
    <property type="protein sequence ID" value="KAF9503575.1"/>
    <property type="molecule type" value="Genomic_DNA"/>
</dbReference>
<accession>A0A9P6DMI2</accession>
<protein>
    <submittedName>
        <fullName evidence="2">Uncharacterized protein</fullName>
    </submittedName>
</protein>
<dbReference type="Proteomes" id="UP000886523">
    <property type="component" value="Unassembled WGS sequence"/>
</dbReference>
<feature type="compositionally biased region" description="Polar residues" evidence="1">
    <location>
        <begin position="347"/>
        <end position="361"/>
    </location>
</feature>
<dbReference type="AlphaFoldDB" id="A0A9P6DMI2"/>
<proteinExistence type="predicted"/>